<accession>A0ABR2DE99</accession>
<keyword evidence="4" id="KW-1185">Reference proteome</keyword>
<keyword evidence="2" id="KW-0812">Transmembrane</keyword>
<sequence length="239" mass="25093">MMGTSKVIMGATLVMAASLAIVICLILVLLVELYCSLLLRRHQLKDSSASSSSSTAITITIPIPIPIPTNTTTAPLSPQDDQNQSISPLNSAYAQGVLHAPSNFLPPCKQNNIQLTPLEIHCQEPNITGPHQIGILHPTSPSIYFATSPPGNGVENLVYISNPIYNDDAGTEMTPGTFPSSDDEAPPTPPLSPMKKLPAQACPVSLKDARCLGNSGSDSICNIALSSSSSASLCTSLSW</sequence>
<keyword evidence="2" id="KW-0472">Membrane</keyword>
<evidence type="ECO:0000256" key="2">
    <source>
        <dbReference type="SAM" id="Phobius"/>
    </source>
</evidence>
<proteinExistence type="predicted"/>
<name>A0ABR2DE99_9ROSI</name>
<feature type="region of interest" description="Disordered" evidence="1">
    <location>
        <begin position="170"/>
        <end position="197"/>
    </location>
</feature>
<organism evidence="3 4">
    <name type="scientific">Hibiscus sabdariffa</name>
    <name type="common">roselle</name>
    <dbReference type="NCBI Taxonomy" id="183260"/>
    <lineage>
        <taxon>Eukaryota</taxon>
        <taxon>Viridiplantae</taxon>
        <taxon>Streptophyta</taxon>
        <taxon>Embryophyta</taxon>
        <taxon>Tracheophyta</taxon>
        <taxon>Spermatophyta</taxon>
        <taxon>Magnoliopsida</taxon>
        <taxon>eudicotyledons</taxon>
        <taxon>Gunneridae</taxon>
        <taxon>Pentapetalae</taxon>
        <taxon>rosids</taxon>
        <taxon>malvids</taxon>
        <taxon>Malvales</taxon>
        <taxon>Malvaceae</taxon>
        <taxon>Malvoideae</taxon>
        <taxon>Hibiscus</taxon>
    </lineage>
</organism>
<evidence type="ECO:0000256" key="1">
    <source>
        <dbReference type="SAM" id="MobiDB-lite"/>
    </source>
</evidence>
<gene>
    <name evidence="3" type="ORF">V6N12_056981</name>
</gene>
<keyword evidence="2" id="KW-1133">Transmembrane helix</keyword>
<evidence type="ECO:0000313" key="3">
    <source>
        <dbReference type="EMBL" id="KAK8535464.1"/>
    </source>
</evidence>
<dbReference type="EMBL" id="JBBPBM010000030">
    <property type="protein sequence ID" value="KAK8535464.1"/>
    <property type="molecule type" value="Genomic_DNA"/>
</dbReference>
<evidence type="ECO:0000313" key="4">
    <source>
        <dbReference type="Proteomes" id="UP001472677"/>
    </source>
</evidence>
<reference evidence="3 4" key="1">
    <citation type="journal article" date="2024" name="G3 (Bethesda)">
        <title>Genome assembly of Hibiscus sabdariffa L. provides insights into metabolisms of medicinal natural products.</title>
        <authorList>
            <person name="Kim T."/>
        </authorList>
    </citation>
    <scope>NUCLEOTIDE SEQUENCE [LARGE SCALE GENOMIC DNA]</scope>
    <source>
        <strain evidence="3">TK-2024</strain>
        <tissue evidence="3">Old leaves</tissue>
    </source>
</reference>
<protein>
    <submittedName>
        <fullName evidence="3">Uncharacterized protein</fullName>
    </submittedName>
</protein>
<feature type="transmembrane region" description="Helical" evidence="2">
    <location>
        <begin position="12"/>
        <end position="35"/>
    </location>
</feature>
<comment type="caution">
    <text evidence="3">The sequence shown here is derived from an EMBL/GenBank/DDBJ whole genome shotgun (WGS) entry which is preliminary data.</text>
</comment>
<dbReference type="Proteomes" id="UP001472677">
    <property type="component" value="Unassembled WGS sequence"/>
</dbReference>